<evidence type="ECO:0000256" key="8">
    <source>
        <dbReference type="SAM" id="MobiDB-lite"/>
    </source>
</evidence>
<protein>
    <submittedName>
        <fullName evidence="11">Acetyltransferase</fullName>
    </submittedName>
</protein>
<dbReference type="GO" id="GO:0009103">
    <property type="term" value="P:lipopolysaccharide biosynthetic process"/>
    <property type="evidence" value="ECO:0007669"/>
    <property type="project" value="TreeGrafter"/>
</dbReference>
<feature type="transmembrane region" description="Helical" evidence="9">
    <location>
        <begin position="36"/>
        <end position="55"/>
    </location>
</feature>
<keyword evidence="4 9" id="KW-0812">Transmembrane</keyword>
<evidence type="ECO:0000256" key="1">
    <source>
        <dbReference type="ARBA" id="ARBA00004651"/>
    </source>
</evidence>
<evidence type="ECO:0000256" key="4">
    <source>
        <dbReference type="ARBA" id="ARBA00022692"/>
    </source>
</evidence>
<proteinExistence type="predicted"/>
<name>A0A6N7J094_9FIRM</name>
<dbReference type="CDD" id="cd01840">
    <property type="entry name" value="SGNH_hydrolase_yrhL_like"/>
    <property type="match status" value="1"/>
</dbReference>
<dbReference type="GO" id="GO:0016747">
    <property type="term" value="F:acyltransferase activity, transferring groups other than amino-acyl groups"/>
    <property type="evidence" value="ECO:0007669"/>
    <property type="project" value="InterPro"/>
</dbReference>
<feature type="transmembrane region" description="Helical" evidence="9">
    <location>
        <begin position="328"/>
        <end position="346"/>
    </location>
</feature>
<feature type="transmembrane region" description="Helical" evidence="9">
    <location>
        <begin position="201"/>
        <end position="221"/>
    </location>
</feature>
<keyword evidence="5 9" id="KW-1133">Transmembrane helix</keyword>
<evidence type="ECO:0000259" key="10">
    <source>
        <dbReference type="Pfam" id="PF01757"/>
    </source>
</evidence>
<dbReference type="AlphaFoldDB" id="A0A6N7J094"/>
<keyword evidence="2" id="KW-1003">Cell membrane</keyword>
<feature type="transmembrane region" description="Helical" evidence="9">
    <location>
        <begin position="302"/>
        <end position="322"/>
    </location>
</feature>
<dbReference type="PANTHER" id="PTHR23028">
    <property type="entry name" value="ACETYLTRANSFERASE"/>
    <property type="match status" value="1"/>
</dbReference>
<feature type="region of interest" description="Disordered" evidence="8">
    <location>
        <begin position="407"/>
        <end position="463"/>
    </location>
</feature>
<reference evidence="11" key="1">
    <citation type="journal article" date="2020" name="Appl. Environ. Microbiol.">
        <title>Medium-Chain Fatty Acid Synthesis by 'Candidatus Weimeria bifida' gen. nov., sp. nov., and 'Candidatus Pseudoramibacter fermentans' sp. nov.</title>
        <authorList>
            <person name="Scarborough M.J."/>
            <person name="Myers K.S."/>
            <person name="Donohue T.J."/>
            <person name="Noguera D.R."/>
        </authorList>
    </citation>
    <scope>NUCLEOTIDE SEQUENCE</scope>
    <source>
        <strain evidence="11">LCO1.1</strain>
    </source>
</reference>
<sequence length="620" mass="68334">MPAVSSKKRIAGMDGLRAIAIIGIVIYHMLPDVLSGGFLGVSMFFALSGFLITLSESKSYERNHRINFGRFFYKRIRRIYPAMLMTLFVTVILLAIFIPESLKNIRGEAASIIFGYNNIWQIHMNGSYFSNVSSHSAFIHMWSLAVELQFYLVFPFIFWLIKKIEKETDIDLGFPIMLALAVASIIAGIAAFKPGTDPTPVYYGTFTRIGTLFLGSALAFLYEKNRLPRFNNIVALPVLAGLIAAMVILYITTNGTDAVTYRVILPVFSIICAFVIVLISGNDTAGRILDVAPLQIIGRMSYETYLVMYPVIFIVSLKIRLGSQYKDAVLEVALIVACTVLLHIFSKYLTPIGLARTIQEKSFKKNTGYLVTAALSAVAVIIIFISPALVKKDDSAELQAQLEANAKKSATQAEQPAKPAKPAKKPSPSKPDKPAAAKKASGNAAKKKKPAKKPADNSKKIKRMANKSVTMFGDSVMLGSYDVLRKKFPNAVIDASVSRQARDAASEIIKQKQAGKLGNIVIIELGTNGAFSSDTFEKIMGAIGADRQVYWILPYGKQLQWQDTVISELKKYITKHNNITLIDWPSLASKHPEWFYSDGTHLKTDGQKGFADLILDSVGQ</sequence>
<dbReference type="Gene3D" id="3.40.50.1110">
    <property type="entry name" value="SGNH hydrolase"/>
    <property type="match status" value="1"/>
</dbReference>
<keyword evidence="3" id="KW-0808">Transferase</keyword>
<dbReference type="EMBL" id="VOGC01000007">
    <property type="protein sequence ID" value="MQN02027.1"/>
    <property type="molecule type" value="Genomic_DNA"/>
</dbReference>
<comment type="subcellular location">
    <subcellularLocation>
        <location evidence="1">Cell membrane</location>
        <topology evidence="1">Multi-pass membrane protein</topology>
    </subcellularLocation>
</comment>
<evidence type="ECO:0000256" key="2">
    <source>
        <dbReference type="ARBA" id="ARBA00022475"/>
    </source>
</evidence>
<dbReference type="InterPro" id="IPR002656">
    <property type="entry name" value="Acyl_transf_3_dom"/>
</dbReference>
<feature type="domain" description="Acyltransferase 3" evidence="10">
    <location>
        <begin position="11"/>
        <end position="342"/>
    </location>
</feature>
<dbReference type="Proteomes" id="UP000460257">
    <property type="component" value="Unassembled WGS sequence"/>
</dbReference>
<evidence type="ECO:0000256" key="7">
    <source>
        <dbReference type="ARBA" id="ARBA00023315"/>
    </source>
</evidence>
<dbReference type="PANTHER" id="PTHR23028:SF53">
    <property type="entry name" value="ACYL_TRANSF_3 DOMAIN-CONTAINING PROTEIN"/>
    <property type="match status" value="1"/>
</dbReference>
<accession>A0A6N7J094</accession>
<dbReference type="SUPFAM" id="SSF52266">
    <property type="entry name" value="SGNH hydrolase"/>
    <property type="match status" value="1"/>
</dbReference>
<keyword evidence="12" id="KW-1185">Reference proteome</keyword>
<gene>
    <name evidence="11" type="ORF">FRC54_09040</name>
</gene>
<dbReference type="InterPro" id="IPR036514">
    <property type="entry name" value="SGNH_hydro_sf"/>
</dbReference>
<feature type="transmembrane region" description="Helical" evidence="9">
    <location>
        <begin position="367"/>
        <end position="390"/>
    </location>
</feature>
<feature type="transmembrane region" description="Helical" evidence="9">
    <location>
        <begin position="172"/>
        <end position="195"/>
    </location>
</feature>
<dbReference type="InterPro" id="IPR050879">
    <property type="entry name" value="Acyltransferase_3"/>
</dbReference>
<feature type="transmembrane region" description="Helical" evidence="9">
    <location>
        <begin position="137"/>
        <end position="160"/>
    </location>
</feature>
<feature type="transmembrane region" description="Helical" evidence="9">
    <location>
        <begin position="263"/>
        <end position="281"/>
    </location>
</feature>
<evidence type="ECO:0000313" key="11">
    <source>
        <dbReference type="EMBL" id="MQN02027.1"/>
    </source>
</evidence>
<organism evidence="11 12">
    <name type="scientific">Candidatus Weimeria bifida</name>
    <dbReference type="NCBI Taxonomy" id="2599074"/>
    <lineage>
        <taxon>Bacteria</taxon>
        <taxon>Bacillati</taxon>
        <taxon>Bacillota</taxon>
        <taxon>Clostridia</taxon>
        <taxon>Lachnospirales</taxon>
        <taxon>Lachnospiraceae</taxon>
        <taxon>Candidatus Weimeria</taxon>
    </lineage>
</organism>
<feature type="transmembrane region" description="Helical" evidence="9">
    <location>
        <begin position="233"/>
        <end position="251"/>
    </location>
</feature>
<evidence type="ECO:0000256" key="5">
    <source>
        <dbReference type="ARBA" id="ARBA00022989"/>
    </source>
</evidence>
<keyword evidence="6 9" id="KW-0472">Membrane</keyword>
<evidence type="ECO:0000256" key="6">
    <source>
        <dbReference type="ARBA" id="ARBA00023136"/>
    </source>
</evidence>
<evidence type="ECO:0000313" key="12">
    <source>
        <dbReference type="Proteomes" id="UP000460257"/>
    </source>
</evidence>
<comment type="caution">
    <text evidence="11">The sequence shown here is derived from an EMBL/GenBank/DDBJ whole genome shotgun (WGS) entry which is preliminary data.</text>
</comment>
<evidence type="ECO:0000256" key="3">
    <source>
        <dbReference type="ARBA" id="ARBA00022679"/>
    </source>
</evidence>
<keyword evidence="7" id="KW-0012">Acyltransferase</keyword>
<dbReference type="Pfam" id="PF01757">
    <property type="entry name" value="Acyl_transf_3"/>
    <property type="match status" value="1"/>
</dbReference>
<dbReference type="GO" id="GO:0005886">
    <property type="term" value="C:plasma membrane"/>
    <property type="evidence" value="ECO:0007669"/>
    <property type="project" value="UniProtKB-SubCell"/>
</dbReference>
<feature type="transmembrane region" description="Helical" evidence="9">
    <location>
        <begin position="79"/>
        <end position="98"/>
    </location>
</feature>
<evidence type="ECO:0000256" key="9">
    <source>
        <dbReference type="SAM" id="Phobius"/>
    </source>
</evidence>